<reference evidence="2 3" key="1">
    <citation type="journal article" date="2023" name="J. Hered.">
        <title>Chromosome-level genome of the wood stork (Mycteria americana) provides insight into avian chromosome evolution.</title>
        <authorList>
            <person name="Flamio R. Jr."/>
            <person name="Ramstad K.M."/>
        </authorList>
    </citation>
    <scope>NUCLEOTIDE SEQUENCE [LARGE SCALE GENOMIC DNA]</scope>
    <source>
        <strain evidence="2">JAX WOST 10</strain>
    </source>
</reference>
<dbReference type="Proteomes" id="UP001333110">
    <property type="component" value="Unassembled WGS sequence"/>
</dbReference>
<comment type="caution">
    <text evidence="2">The sequence shown here is derived from an EMBL/GenBank/DDBJ whole genome shotgun (WGS) entry which is preliminary data.</text>
</comment>
<accession>A0AAN7S4J1</accession>
<evidence type="ECO:0000313" key="2">
    <source>
        <dbReference type="EMBL" id="KAK4831769.1"/>
    </source>
</evidence>
<evidence type="ECO:0000256" key="1">
    <source>
        <dbReference type="SAM" id="Phobius"/>
    </source>
</evidence>
<feature type="transmembrane region" description="Helical" evidence="1">
    <location>
        <begin position="12"/>
        <end position="34"/>
    </location>
</feature>
<protein>
    <submittedName>
        <fullName evidence="2">Uncharacterized protein</fullName>
    </submittedName>
</protein>
<gene>
    <name evidence="2" type="ORF">QYF61_018995</name>
</gene>
<keyword evidence="1" id="KW-1133">Transmembrane helix</keyword>
<proteinExistence type="predicted"/>
<organism evidence="2 3">
    <name type="scientific">Mycteria americana</name>
    <name type="common">Wood stork</name>
    <dbReference type="NCBI Taxonomy" id="33587"/>
    <lineage>
        <taxon>Eukaryota</taxon>
        <taxon>Metazoa</taxon>
        <taxon>Chordata</taxon>
        <taxon>Craniata</taxon>
        <taxon>Vertebrata</taxon>
        <taxon>Euteleostomi</taxon>
        <taxon>Archelosauria</taxon>
        <taxon>Archosauria</taxon>
        <taxon>Dinosauria</taxon>
        <taxon>Saurischia</taxon>
        <taxon>Theropoda</taxon>
        <taxon>Coelurosauria</taxon>
        <taxon>Aves</taxon>
        <taxon>Neognathae</taxon>
        <taxon>Neoaves</taxon>
        <taxon>Aequornithes</taxon>
        <taxon>Ciconiiformes</taxon>
        <taxon>Ciconiidae</taxon>
        <taxon>Mycteria</taxon>
    </lineage>
</organism>
<dbReference type="EMBL" id="JAUNZN010000001">
    <property type="protein sequence ID" value="KAK4831769.1"/>
    <property type="molecule type" value="Genomic_DNA"/>
</dbReference>
<keyword evidence="3" id="KW-1185">Reference proteome</keyword>
<keyword evidence="1" id="KW-0472">Membrane</keyword>
<keyword evidence="1" id="KW-0812">Transmembrane</keyword>
<sequence length="238" mass="26657">MQSNWRPVTSGVPQGLTLGSVLFNIFIMFTILFCKHKGNTSFCLQYCLTSSFPCRKGLGGTDGRKAGRELTMCTRSPEGQPYPGLHQKKCGQQVEGGDSVTLLCSGETSPGVLRPALEPAAQEGHGAVGHLSYEDKLKELGLFSLEKRRLQGDLIAAFQYLKEAYRKDRDSLFSKACCDRTRSNGFKLREGRFRLDLRKKFFTVRVMRHWNRLPTEVVEAPSLETFKVSLDGDLNNLI</sequence>
<dbReference type="AlphaFoldDB" id="A0AAN7S4J1"/>
<evidence type="ECO:0000313" key="3">
    <source>
        <dbReference type="Proteomes" id="UP001333110"/>
    </source>
</evidence>
<name>A0AAN7S4J1_MYCAM</name>